<reference evidence="3" key="1">
    <citation type="journal article" date="2019" name="Int. J. Syst. Evol. Microbiol.">
        <title>The Global Catalogue of Microorganisms (GCM) 10K type strain sequencing project: providing services to taxonomists for standard genome sequencing and annotation.</title>
        <authorList>
            <consortium name="The Broad Institute Genomics Platform"/>
            <consortium name="The Broad Institute Genome Sequencing Center for Infectious Disease"/>
            <person name="Wu L."/>
            <person name="Ma J."/>
        </authorList>
    </citation>
    <scope>NUCLEOTIDE SEQUENCE [LARGE SCALE GENOMIC DNA]</scope>
    <source>
        <strain evidence="3">CGMCC 4.6997</strain>
    </source>
</reference>
<accession>A0ABW0NLI2</accession>
<proteinExistence type="predicted"/>
<dbReference type="Pfam" id="PF14079">
    <property type="entry name" value="DUF4260"/>
    <property type="match status" value="1"/>
</dbReference>
<name>A0ABW0NLI2_9MICO</name>
<keyword evidence="3" id="KW-1185">Reference proteome</keyword>
<evidence type="ECO:0000256" key="1">
    <source>
        <dbReference type="SAM" id="Phobius"/>
    </source>
</evidence>
<keyword evidence="1" id="KW-1133">Transmembrane helix</keyword>
<feature type="transmembrane region" description="Helical" evidence="1">
    <location>
        <begin position="33"/>
        <end position="58"/>
    </location>
</feature>
<organism evidence="2 3">
    <name type="scientific">Lysinimonas soli</name>
    <dbReference type="NCBI Taxonomy" id="1074233"/>
    <lineage>
        <taxon>Bacteria</taxon>
        <taxon>Bacillati</taxon>
        <taxon>Actinomycetota</taxon>
        <taxon>Actinomycetes</taxon>
        <taxon>Micrococcales</taxon>
        <taxon>Microbacteriaceae</taxon>
        <taxon>Lysinimonas</taxon>
    </lineage>
</organism>
<keyword evidence="1" id="KW-0472">Membrane</keyword>
<evidence type="ECO:0000313" key="3">
    <source>
        <dbReference type="Proteomes" id="UP001596039"/>
    </source>
</evidence>
<keyword evidence="1" id="KW-0812">Transmembrane</keyword>
<evidence type="ECO:0000313" key="2">
    <source>
        <dbReference type="EMBL" id="MFC5500846.1"/>
    </source>
</evidence>
<dbReference type="EMBL" id="JBHSMG010000001">
    <property type="protein sequence ID" value="MFC5500846.1"/>
    <property type="molecule type" value="Genomic_DNA"/>
</dbReference>
<dbReference type="InterPro" id="IPR025356">
    <property type="entry name" value="DUF4260"/>
</dbReference>
<dbReference type="Proteomes" id="UP001596039">
    <property type="component" value="Unassembled WGS sequence"/>
</dbReference>
<protein>
    <submittedName>
        <fullName evidence="2">DUF4260 family protein</fullName>
    </submittedName>
</protein>
<gene>
    <name evidence="2" type="ORF">ACFPJ4_01185</name>
</gene>
<feature type="transmembrane region" description="Helical" evidence="1">
    <location>
        <begin position="89"/>
        <end position="114"/>
    </location>
</feature>
<sequence>MTNAALRNTSPHGRSEPPKRPVTLLERLEGGAIAAASVVLFLLLGFAWWWLLALFILFDLSMVGFVAGNRVGAIVYNSVHNYAVPAVLLALYGLLLLFGLTMWPLAFVAGCWFFHVAADRALGQGPRPLA</sequence>
<dbReference type="RefSeq" id="WP_386738457.1">
    <property type="nucleotide sequence ID" value="NZ_JBHSMG010000001.1"/>
</dbReference>
<comment type="caution">
    <text evidence="2">The sequence shown here is derived from an EMBL/GenBank/DDBJ whole genome shotgun (WGS) entry which is preliminary data.</text>
</comment>